<dbReference type="AlphaFoldDB" id="A0AAW0AP45"/>
<feature type="region of interest" description="Disordered" evidence="1">
    <location>
        <begin position="206"/>
        <end position="253"/>
    </location>
</feature>
<comment type="caution">
    <text evidence="3">The sequence shown here is derived from an EMBL/GenBank/DDBJ whole genome shotgun (WGS) entry which is preliminary data.</text>
</comment>
<dbReference type="SUPFAM" id="SSF54616">
    <property type="entry name" value="DNA-binding domain of Mlu1-box binding protein MBP1"/>
    <property type="match status" value="1"/>
</dbReference>
<dbReference type="InterPro" id="IPR057511">
    <property type="entry name" value="WH_GDS1"/>
</dbReference>
<evidence type="ECO:0000313" key="3">
    <source>
        <dbReference type="EMBL" id="KAK7015018.1"/>
    </source>
</evidence>
<feature type="region of interest" description="Disordered" evidence="1">
    <location>
        <begin position="782"/>
        <end position="816"/>
    </location>
</feature>
<feature type="compositionally biased region" description="Basic and acidic residues" evidence="1">
    <location>
        <begin position="215"/>
        <end position="225"/>
    </location>
</feature>
<feature type="region of interest" description="Disordered" evidence="1">
    <location>
        <begin position="832"/>
        <end position="911"/>
    </location>
</feature>
<feature type="region of interest" description="Disordered" evidence="1">
    <location>
        <begin position="26"/>
        <end position="51"/>
    </location>
</feature>
<name>A0AAW0AP45_9AGAR</name>
<sequence>MQLNPATTPDSPPHSYGTRIRHNVRIKPAPRLRHSPVPPAAHDKRRPKQQKPLIFPPPHVVLHPDDANSKVFLAIGRSLMSVDNRAVTIKDLAEMVLANGFVCQNVSAASQAITTYIRTHMQRCDAQQDHPLLLRHTLSGTPADDDLLPALHSHSGGAHCGINTDNRTTNFRRGTMVWYLSGATGAPCPFARAGIMLCEYTENGHISSQPREKRRQPDHSVECGAKRKRSLRGCAANSDSESSIEQVRPPPKVKLTLRLKPLRAFASTEPPAPESAPTSHPVHNADDDSMSQDSSSDADDESDDAPVPPQDEEKFILPPYPRRSISIPCYTPAVDSPSYPYFPPQAPYQRSSSVPYSVASLPPDSDEDDAYHIPLKSGDRSSPSHTHSSVQGDDSDWDQWDADDSEGDGETMWESPGPRSPSAVPVPADVSVKQEPPDVLGSWDDYSLSGGRFAVKVEPVDSWDWSADSVPRVWDDDDSLVKQEDDLDSLSSSFDNYRDPVPGPSSPLSPNSSFSIESPRRASDPVALASLQGSDITDSQIDWLALETSKSVGMGTVRPRAKTVPSSLNSFFSAPAPPLVVKPDPPALSLASLIQAMSMNSPTSAVHPAPSFSSQAPACISPQDTRCNGWNAEMVVVHTCLPCTPSISATQIEGISVYQMTLGKLALLRRLDTDFVNLSPIVAFANTPYPVLSTIPNATVIQRGSNAVKGTWVPLAAAQGYVRDHPLPNGVLDVFLGDALSERFPPALQEFARANDGRALGQFGAHFGSTLCATQLCSNGASSHSDKDNMLTSSLPPINVPHAKATSPNDEEPLNSTEQQIFRELCVTTDWDRESPSTATQRDFHNLNDAPPLSPLSDCPPDLDCNDDEPSSEHEPELEARTRGGRPVRRSKRVADAKIKAQSRSRPRRRT</sequence>
<feature type="compositionally biased region" description="Acidic residues" evidence="1">
    <location>
        <begin position="393"/>
        <end position="411"/>
    </location>
</feature>
<protein>
    <recommendedName>
        <fullName evidence="2">GDS1 winged helix domain-containing protein</fullName>
    </recommendedName>
</protein>
<feature type="compositionally biased region" description="Low complexity" evidence="1">
    <location>
        <begin position="508"/>
        <end position="517"/>
    </location>
</feature>
<reference evidence="3 4" key="1">
    <citation type="journal article" date="2024" name="J Genomics">
        <title>Draft genome sequencing and assembly of Favolaschia claudopus CIRM-BRFM 2984 isolated from oak limbs.</title>
        <authorList>
            <person name="Navarro D."/>
            <person name="Drula E."/>
            <person name="Chaduli D."/>
            <person name="Cazenave R."/>
            <person name="Ahrendt S."/>
            <person name="Wang J."/>
            <person name="Lipzen A."/>
            <person name="Daum C."/>
            <person name="Barry K."/>
            <person name="Grigoriev I.V."/>
            <person name="Favel A."/>
            <person name="Rosso M.N."/>
            <person name="Martin F."/>
        </authorList>
    </citation>
    <scope>NUCLEOTIDE SEQUENCE [LARGE SCALE GENOMIC DNA]</scope>
    <source>
        <strain evidence="3 4">CIRM-BRFM 2984</strain>
    </source>
</reference>
<dbReference type="Pfam" id="PF25318">
    <property type="entry name" value="WHD_GDS1"/>
    <property type="match status" value="1"/>
</dbReference>
<evidence type="ECO:0000313" key="4">
    <source>
        <dbReference type="Proteomes" id="UP001362999"/>
    </source>
</evidence>
<dbReference type="Proteomes" id="UP001362999">
    <property type="component" value="Unassembled WGS sequence"/>
</dbReference>
<feature type="compositionally biased region" description="Basic residues" evidence="1">
    <location>
        <begin position="901"/>
        <end position="911"/>
    </location>
</feature>
<feature type="region of interest" description="Disordered" evidence="1">
    <location>
        <begin position="267"/>
        <end position="447"/>
    </location>
</feature>
<organism evidence="3 4">
    <name type="scientific">Favolaschia claudopus</name>
    <dbReference type="NCBI Taxonomy" id="2862362"/>
    <lineage>
        <taxon>Eukaryota</taxon>
        <taxon>Fungi</taxon>
        <taxon>Dikarya</taxon>
        <taxon>Basidiomycota</taxon>
        <taxon>Agaricomycotina</taxon>
        <taxon>Agaricomycetes</taxon>
        <taxon>Agaricomycetidae</taxon>
        <taxon>Agaricales</taxon>
        <taxon>Marasmiineae</taxon>
        <taxon>Mycenaceae</taxon>
        <taxon>Favolaschia</taxon>
    </lineage>
</organism>
<dbReference type="GO" id="GO:0003677">
    <property type="term" value="F:DNA binding"/>
    <property type="evidence" value="ECO:0007669"/>
    <property type="project" value="InterPro"/>
</dbReference>
<accession>A0AAW0AP45</accession>
<feature type="compositionally biased region" description="Low complexity" evidence="1">
    <location>
        <begin position="415"/>
        <end position="431"/>
    </location>
</feature>
<feature type="compositionally biased region" description="Basic and acidic residues" evidence="1">
    <location>
        <begin position="871"/>
        <end position="882"/>
    </location>
</feature>
<proteinExistence type="predicted"/>
<evidence type="ECO:0000259" key="2">
    <source>
        <dbReference type="Pfam" id="PF25318"/>
    </source>
</evidence>
<evidence type="ECO:0000256" key="1">
    <source>
        <dbReference type="SAM" id="MobiDB-lite"/>
    </source>
</evidence>
<dbReference type="Gene3D" id="3.10.260.10">
    <property type="entry name" value="Transcription regulator HTH, APSES-type DNA-binding domain"/>
    <property type="match status" value="1"/>
</dbReference>
<gene>
    <name evidence="3" type="ORF">R3P38DRAFT_2998982</name>
</gene>
<keyword evidence="4" id="KW-1185">Reference proteome</keyword>
<feature type="region of interest" description="Disordered" evidence="1">
    <location>
        <begin position="485"/>
        <end position="520"/>
    </location>
</feature>
<dbReference type="EMBL" id="JAWWNJ010000055">
    <property type="protein sequence ID" value="KAK7015018.1"/>
    <property type="molecule type" value="Genomic_DNA"/>
</dbReference>
<dbReference type="InterPro" id="IPR036887">
    <property type="entry name" value="HTH_APSES_sf"/>
</dbReference>
<feature type="compositionally biased region" description="Polar residues" evidence="1">
    <location>
        <begin position="380"/>
        <end position="390"/>
    </location>
</feature>
<feature type="domain" description="GDS1 winged helix" evidence="2">
    <location>
        <begin position="63"/>
        <end position="137"/>
    </location>
</feature>
<feature type="compositionally biased region" description="Low complexity" evidence="1">
    <location>
        <begin position="849"/>
        <end position="863"/>
    </location>
</feature>
<feature type="compositionally biased region" description="Basic residues" evidence="1">
    <location>
        <begin position="883"/>
        <end position="892"/>
    </location>
</feature>